<protein>
    <submittedName>
        <fullName evidence="2">Uncharacterized protein</fullName>
    </submittedName>
</protein>
<feature type="region of interest" description="Disordered" evidence="1">
    <location>
        <begin position="1"/>
        <end position="47"/>
    </location>
</feature>
<sequence>MSTRIRHIDPSLGEGVRPPTGSGTETMTTTQSPNPKPHGSNIRCGGSARDDLLASHSSTFPHVAPLYMTLRFRFLYEPQNVIVPAGRSLEGSAALNPSYKCEIYPPTQYKPRNPLPDAAMSQFVSSDYHEWASTSSRRQSTVSTSTVSSASTSILYPTPASSPGSSSRKQSWQYFDEVIRLELNPSMTINFVKSGQLFKLRYTWIDVCKDSTGALKCLELGGGLGQQTPFVHAFHHTKLPVPHLEHPKESSDYPLRVSFLEHQTVQTAHVVFMTQLSYKFENWEDCVLFQEILLGSKLVFIGGMAEAKSKGRGEECISQNLRILRGQNNKRVMLYFANSQRGGLKRYVSLPLNCVASIKPPKKAGRPVTVELSPNFEILSQMRNFQIQFLDDNGQCTTTTLSR</sequence>
<dbReference type="AlphaFoldDB" id="A0A9W9VDE7"/>
<feature type="compositionally biased region" description="Low complexity" evidence="1">
    <location>
        <begin position="20"/>
        <end position="30"/>
    </location>
</feature>
<dbReference type="OrthoDB" id="4160190at2759"/>
<dbReference type="Proteomes" id="UP001147747">
    <property type="component" value="Unassembled WGS sequence"/>
</dbReference>
<name>A0A9W9VDE7_9EURO</name>
<dbReference type="GeneID" id="81377162"/>
<dbReference type="RefSeq" id="XP_056481689.1">
    <property type="nucleotide sequence ID" value="XM_056638182.1"/>
</dbReference>
<gene>
    <name evidence="2" type="ORF">N7509_013545</name>
</gene>
<proteinExistence type="predicted"/>
<evidence type="ECO:0000313" key="3">
    <source>
        <dbReference type="Proteomes" id="UP001147747"/>
    </source>
</evidence>
<accession>A0A9W9VDE7</accession>
<reference evidence="2" key="1">
    <citation type="submission" date="2022-12" db="EMBL/GenBank/DDBJ databases">
        <authorList>
            <person name="Petersen C."/>
        </authorList>
    </citation>
    <scope>NUCLEOTIDE SEQUENCE</scope>
    <source>
        <strain evidence="2">IBT 29677</strain>
    </source>
</reference>
<dbReference type="EMBL" id="JAPZBU010000012">
    <property type="protein sequence ID" value="KAJ5376659.1"/>
    <property type="molecule type" value="Genomic_DNA"/>
</dbReference>
<comment type="caution">
    <text evidence="2">The sequence shown here is derived from an EMBL/GenBank/DDBJ whole genome shotgun (WGS) entry which is preliminary data.</text>
</comment>
<reference evidence="2" key="2">
    <citation type="journal article" date="2023" name="IMA Fungus">
        <title>Comparative genomic study of the Penicillium genus elucidates a diverse pangenome and 15 lateral gene transfer events.</title>
        <authorList>
            <person name="Petersen C."/>
            <person name="Sorensen T."/>
            <person name="Nielsen M.R."/>
            <person name="Sondergaard T.E."/>
            <person name="Sorensen J.L."/>
            <person name="Fitzpatrick D.A."/>
            <person name="Frisvad J.C."/>
            <person name="Nielsen K.L."/>
        </authorList>
    </citation>
    <scope>NUCLEOTIDE SEQUENCE</scope>
    <source>
        <strain evidence="2">IBT 29677</strain>
    </source>
</reference>
<organism evidence="2 3">
    <name type="scientific">Penicillium cosmopolitanum</name>
    <dbReference type="NCBI Taxonomy" id="1131564"/>
    <lineage>
        <taxon>Eukaryota</taxon>
        <taxon>Fungi</taxon>
        <taxon>Dikarya</taxon>
        <taxon>Ascomycota</taxon>
        <taxon>Pezizomycotina</taxon>
        <taxon>Eurotiomycetes</taxon>
        <taxon>Eurotiomycetidae</taxon>
        <taxon>Eurotiales</taxon>
        <taxon>Aspergillaceae</taxon>
        <taxon>Penicillium</taxon>
    </lineage>
</organism>
<keyword evidence="3" id="KW-1185">Reference proteome</keyword>
<evidence type="ECO:0000313" key="2">
    <source>
        <dbReference type="EMBL" id="KAJ5376659.1"/>
    </source>
</evidence>
<evidence type="ECO:0000256" key="1">
    <source>
        <dbReference type="SAM" id="MobiDB-lite"/>
    </source>
</evidence>